<dbReference type="PANTHER" id="PTHR30204:SF94">
    <property type="entry name" value="HEAVY METAL-DEPENDENT TRANSCRIPTIONAL REGULATOR HI_0293-RELATED"/>
    <property type="match status" value="1"/>
</dbReference>
<evidence type="ECO:0000256" key="4">
    <source>
        <dbReference type="SAM" id="Coils"/>
    </source>
</evidence>
<dbReference type="InterPro" id="IPR000551">
    <property type="entry name" value="MerR-type_HTH_dom"/>
</dbReference>
<evidence type="ECO:0000313" key="6">
    <source>
        <dbReference type="EMBL" id="MDN3922537.1"/>
    </source>
</evidence>
<protein>
    <submittedName>
        <fullName evidence="6">MerR family transcriptional regulator</fullName>
    </submittedName>
</protein>
<comment type="caution">
    <text evidence="6">The sequence shown here is derived from an EMBL/GenBank/DDBJ whole genome shotgun (WGS) entry which is preliminary data.</text>
</comment>
<dbReference type="SMART" id="SM00422">
    <property type="entry name" value="HTH_MERR"/>
    <property type="match status" value="1"/>
</dbReference>
<keyword evidence="1" id="KW-0805">Transcription regulation</keyword>
<proteinExistence type="predicted"/>
<dbReference type="Proteomes" id="UP001228044">
    <property type="component" value="Unassembled WGS sequence"/>
</dbReference>
<evidence type="ECO:0000256" key="3">
    <source>
        <dbReference type="ARBA" id="ARBA00023163"/>
    </source>
</evidence>
<dbReference type="PROSITE" id="PS00552">
    <property type="entry name" value="HTH_MERR_1"/>
    <property type="match status" value="1"/>
</dbReference>
<evidence type="ECO:0000256" key="1">
    <source>
        <dbReference type="ARBA" id="ARBA00023015"/>
    </source>
</evidence>
<dbReference type="InterPro" id="IPR047057">
    <property type="entry name" value="MerR_fam"/>
</dbReference>
<evidence type="ECO:0000259" key="5">
    <source>
        <dbReference type="PROSITE" id="PS50937"/>
    </source>
</evidence>
<evidence type="ECO:0000313" key="7">
    <source>
        <dbReference type="Proteomes" id="UP001228044"/>
    </source>
</evidence>
<name>A0ABT8DWC5_9BURK</name>
<dbReference type="PANTHER" id="PTHR30204">
    <property type="entry name" value="REDOX-CYCLING DRUG-SENSING TRANSCRIPTIONAL ACTIVATOR SOXR"/>
    <property type="match status" value="1"/>
</dbReference>
<gene>
    <name evidence="6" type="ORF">QWJ38_19780</name>
</gene>
<dbReference type="RefSeq" id="WP_290360838.1">
    <property type="nucleotide sequence ID" value="NZ_JAUHHC010000005.1"/>
</dbReference>
<organism evidence="6 7">
    <name type="scientific">Roseateles violae</name>
    <dbReference type="NCBI Taxonomy" id="3058042"/>
    <lineage>
        <taxon>Bacteria</taxon>
        <taxon>Pseudomonadati</taxon>
        <taxon>Pseudomonadota</taxon>
        <taxon>Betaproteobacteria</taxon>
        <taxon>Burkholderiales</taxon>
        <taxon>Sphaerotilaceae</taxon>
        <taxon>Roseateles</taxon>
    </lineage>
</organism>
<keyword evidence="4" id="KW-0175">Coiled coil</keyword>
<dbReference type="InterPro" id="IPR009061">
    <property type="entry name" value="DNA-bd_dom_put_sf"/>
</dbReference>
<reference evidence="6 7" key="1">
    <citation type="submission" date="2023-06" db="EMBL/GenBank/DDBJ databases">
        <title>Pelomonas sp. PFR6 16S ribosomal RNA gene Genome sequencing and assembly.</title>
        <authorList>
            <person name="Woo H."/>
        </authorList>
    </citation>
    <scope>NUCLEOTIDE SEQUENCE [LARGE SCALE GENOMIC DNA]</scope>
    <source>
        <strain evidence="6 7">PFR6</strain>
    </source>
</reference>
<accession>A0ABT8DWC5</accession>
<feature type="domain" description="HTH merR-type" evidence="5">
    <location>
        <begin position="1"/>
        <end position="69"/>
    </location>
</feature>
<dbReference type="Pfam" id="PF13411">
    <property type="entry name" value="MerR_1"/>
    <property type="match status" value="1"/>
</dbReference>
<dbReference type="SUPFAM" id="SSF46955">
    <property type="entry name" value="Putative DNA-binding domain"/>
    <property type="match status" value="1"/>
</dbReference>
<evidence type="ECO:0000256" key="2">
    <source>
        <dbReference type="ARBA" id="ARBA00023125"/>
    </source>
</evidence>
<dbReference type="EMBL" id="JAUHHC010000005">
    <property type="protein sequence ID" value="MDN3922537.1"/>
    <property type="molecule type" value="Genomic_DNA"/>
</dbReference>
<dbReference type="PROSITE" id="PS50937">
    <property type="entry name" value="HTH_MERR_2"/>
    <property type="match status" value="1"/>
</dbReference>
<keyword evidence="3" id="KW-0804">Transcription</keyword>
<keyword evidence="7" id="KW-1185">Reference proteome</keyword>
<keyword evidence="2" id="KW-0238">DNA-binding</keyword>
<dbReference type="Gene3D" id="1.10.1660.10">
    <property type="match status" value="1"/>
</dbReference>
<sequence>MKIGELAKHSGLAPSRIRFYEASGLIRGVERKENGYREYGPEALWTLDIITSAQSAGFSLDEIRNLLPNDQARWQHAELLGSLERKVAEIEVLQKRLEQNKAQLLVAIDSVKNRPDALACTDRAQWVLDKLKESSGPALAGQTAE</sequence>
<dbReference type="PRINTS" id="PR00040">
    <property type="entry name" value="HTHMERR"/>
</dbReference>
<feature type="coiled-coil region" evidence="4">
    <location>
        <begin position="80"/>
        <end position="114"/>
    </location>
</feature>